<dbReference type="PROSITE" id="PS50837">
    <property type="entry name" value="NACHT"/>
    <property type="match status" value="1"/>
</dbReference>
<keyword evidence="1" id="KW-0677">Repeat</keyword>
<protein>
    <submittedName>
        <fullName evidence="3">NACHT domain-containing protein</fullName>
    </submittedName>
</protein>
<reference evidence="3" key="2">
    <citation type="submission" date="2023-05" db="EMBL/GenBank/DDBJ databases">
        <authorList>
            <consortium name="Lawrence Berkeley National Laboratory"/>
            <person name="Steindorff A."/>
            <person name="Hensen N."/>
            <person name="Bonometti L."/>
            <person name="Westerberg I."/>
            <person name="Brannstrom I.O."/>
            <person name="Guillou S."/>
            <person name="Cros-Aarteil S."/>
            <person name="Calhoun S."/>
            <person name="Haridas S."/>
            <person name="Kuo A."/>
            <person name="Mondo S."/>
            <person name="Pangilinan J."/>
            <person name="Riley R."/>
            <person name="Labutti K."/>
            <person name="Andreopoulos B."/>
            <person name="Lipzen A."/>
            <person name="Chen C."/>
            <person name="Yanf M."/>
            <person name="Daum C."/>
            <person name="Ng V."/>
            <person name="Clum A."/>
            <person name="Ohm R."/>
            <person name="Martin F."/>
            <person name="Silar P."/>
            <person name="Natvig D."/>
            <person name="Lalanne C."/>
            <person name="Gautier V."/>
            <person name="Ament-Velasquez S.L."/>
            <person name="Kruys A."/>
            <person name="Hutchinson M.I."/>
            <person name="Powell A.J."/>
            <person name="Barry K."/>
            <person name="Miller A.N."/>
            <person name="Grigoriev I.V."/>
            <person name="Debuchy R."/>
            <person name="Gladieux P."/>
            <person name="Thoren M.H."/>
            <person name="Johannesson H."/>
        </authorList>
    </citation>
    <scope>NUCLEOTIDE SEQUENCE</scope>
    <source>
        <strain evidence="3">PSN309</strain>
    </source>
</reference>
<dbReference type="Proteomes" id="UP001302126">
    <property type="component" value="Unassembled WGS sequence"/>
</dbReference>
<dbReference type="InterPro" id="IPR056884">
    <property type="entry name" value="NPHP3-like_N"/>
</dbReference>
<accession>A0AAN6WI82</accession>
<name>A0AAN6WI82_9PEZI</name>
<evidence type="ECO:0000313" key="3">
    <source>
        <dbReference type="EMBL" id="KAK4182098.1"/>
    </source>
</evidence>
<dbReference type="Pfam" id="PF06985">
    <property type="entry name" value="HET"/>
    <property type="match status" value="1"/>
</dbReference>
<dbReference type="EMBL" id="MU864761">
    <property type="protein sequence ID" value="KAK4182098.1"/>
    <property type="molecule type" value="Genomic_DNA"/>
</dbReference>
<keyword evidence="4" id="KW-1185">Reference proteome</keyword>
<evidence type="ECO:0000259" key="2">
    <source>
        <dbReference type="PROSITE" id="PS50837"/>
    </source>
</evidence>
<organism evidence="3 4">
    <name type="scientific">Podospora australis</name>
    <dbReference type="NCBI Taxonomy" id="1536484"/>
    <lineage>
        <taxon>Eukaryota</taxon>
        <taxon>Fungi</taxon>
        <taxon>Dikarya</taxon>
        <taxon>Ascomycota</taxon>
        <taxon>Pezizomycotina</taxon>
        <taxon>Sordariomycetes</taxon>
        <taxon>Sordariomycetidae</taxon>
        <taxon>Sordariales</taxon>
        <taxon>Podosporaceae</taxon>
        <taxon>Podospora</taxon>
    </lineage>
</organism>
<dbReference type="Gene3D" id="3.40.50.300">
    <property type="entry name" value="P-loop containing nucleotide triphosphate hydrolases"/>
    <property type="match status" value="1"/>
</dbReference>
<dbReference type="PANTHER" id="PTHR10622:SF13">
    <property type="entry name" value="NACHT DOMAIN-CONTAINING PROTEIN"/>
    <property type="match status" value="1"/>
</dbReference>
<dbReference type="InterPro" id="IPR027417">
    <property type="entry name" value="P-loop_NTPase"/>
</dbReference>
<dbReference type="InterPro" id="IPR010730">
    <property type="entry name" value="HET"/>
</dbReference>
<reference evidence="3" key="1">
    <citation type="journal article" date="2023" name="Mol. Phylogenet. Evol.">
        <title>Genome-scale phylogeny and comparative genomics of the fungal order Sordariales.</title>
        <authorList>
            <person name="Hensen N."/>
            <person name="Bonometti L."/>
            <person name="Westerberg I."/>
            <person name="Brannstrom I.O."/>
            <person name="Guillou S."/>
            <person name="Cros-Aarteil S."/>
            <person name="Calhoun S."/>
            <person name="Haridas S."/>
            <person name="Kuo A."/>
            <person name="Mondo S."/>
            <person name="Pangilinan J."/>
            <person name="Riley R."/>
            <person name="LaButti K."/>
            <person name="Andreopoulos B."/>
            <person name="Lipzen A."/>
            <person name="Chen C."/>
            <person name="Yan M."/>
            <person name="Daum C."/>
            <person name="Ng V."/>
            <person name="Clum A."/>
            <person name="Steindorff A."/>
            <person name="Ohm R.A."/>
            <person name="Martin F."/>
            <person name="Silar P."/>
            <person name="Natvig D.O."/>
            <person name="Lalanne C."/>
            <person name="Gautier V."/>
            <person name="Ament-Velasquez S.L."/>
            <person name="Kruys A."/>
            <person name="Hutchinson M.I."/>
            <person name="Powell A.J."/>
            <person name="Barry K."/>
            <person name="Miller A.N."/>
            <person name="Grigoriev I.V."/>
            <person name="Debuchy R."/>
            <person name="Gladieux P."/>
            <person name="Hiltunen Thoren M."/>
            <person name="Johannesson H."/>
        </authorList>
    </citation>
    <scope>NUCLEOTIDE SEQUENCE</scope>
    <source>
        <strain evidence="3">PSN309</strain>
    </source>
</reference>
<dbReference type="SUPFAM" id="SSF52540">
    <property type="entry name" value="P-loop containing nucleoside triphosphate hydrolases"/>
    <property type="match status" value="1"/>
</dbReference>
<dbReference type="InterPro" id="IPR054471">
    <property type="entry name" value="GPIID_WHD"/>
</dbReference>
<dbReference type="Pfam" id="PF24883">
    <property type="entry name" value="NPHP3_N"/>
    <property type="match status" value="1"/>
</dbReference>
<feature type="domain" description="NACHT" evidence="2">
    <location>
        <begin position="303"/>
        <end position="475"/>
    </location>
</feature>
<dbReference type="FunFam" id="3.40.50.300:FF:001638">
    <property type="entry name" value="NACHT and WD40 domain protein"/>
    <property type="match status" value="1"/>
</dbReference>
<evidence type="ECO:0000313" key="4">
    <source>
        <dbReference type="Proteomes" id="UP001302126"/>
    </source>
</evidence>
<dbReference type="PANTHER" id="PTHR10622">
    <property type="entry name" value="HET DOMAIN-CONTAINING PROTEIN"/>
    <property type="match status" value="1"/>
</dbReference>
<evidence type="ECO:0000256" key="1">
    <source>
        <dbReference type="ARBA" id="ARBA00022737"/>
    </source>
</evidence>
<dbReference type="AlphaFoldDB" id="A0AAN6WI82"/>
<sequence length="716" mass="81839">MRLLERDDTGEFHLTDDFPPDKIPPYAILSHTWGDGEVLFRDLMDDTGKNKAGYAKIRFCGDQAWRDGLRFFWVDTCCIDKSNSVELQEAINSMFRWYRNSTKCYTYLVDVSIPSPDVDGRSIWERAFRASRWFTRGWTLQELIAPKSVEFFSREAVYLGDKTTLEQVIHDVTGIPLEVLRNGPLSDFSVHDRMAWIEKRTTTREEDMAYSLFGIFDVQLPLLYSEGKQKAFRRLREEISKTSKSKQILDEAEVRCLADLRVTDPRHDKKRIETAKGGLLKDSYRWVLSNTHFQQWHDGEDNRLLWIKGDPGKGKTMLLCGIINELKISAPSCLLSFFFCQATDSRINSATAVLRGLIYLLVSQQPALISHVRQQYDLAGRSTFEGTNAWVILWEIFTAILQDPVLRTTYLIIDALDECVTDLKLLLNLVAQNSSAYSRVKWIVSSRNWPQIEEQLAMAAQNARLSLELNAESVAAAVNTYINHKVLHLSYQKKYDNETKAAVVAYLSSNANGTFLWVALVSQALEDPDVADWDTLETLHTFPTGLDALYARMVHQIKGTRNESICQHILAIVAIVRRPISIQELATLVKLPDSISTHQDRLEKIIKICGSFLTLREQVVYFVHQSAKDFLLGKATHRASGDAFDWVFPLGLEDTNHIIFSKSLDAMSTVLRRDMYGLEEPGFPTDKVQTPSSDPLATVRYSCVFWVDHLRDFDFR</sequence>
<dbReference type="InterPro" id="IPR007111">
    <property type="entry name" value="NACHT_NTPase"/>
</dbReference>
<gene>
    <name evidence="3" type="ORF">QBC35DRAFT_209052</name>
</gene>
<proteinExistence type="predicted"/>
<comment type="caution">
    <text evidence="3">The sequence shown here is derived from an EMBL/GenBank/DDBJ whole genome shotgun (WGS) entry which is preliminary data.</text>
</comment>
<dbReference type="Pfam" id="PF22939">
    <property type="entry name" value="WHD_GPIID"/>
    <property type="match status" value="1"/>
</dbReference>